<comment type="caution">
    <text evidence="3">The sequence shown here is derived from an EMBL/GenBank/DDBJ whole genome shotgun (WGS) entry which is preliminary data.</text>
</comment>
<dbReference type="PANTHER" id="PTHR24015">
    <property type="entry name" value="OS07G0578800 PROTEIN-RELATED"/>
    <property type="match status" value="1"/>
</dbReference>
<sequence length="596" mass="65277">MSHTTGAIGLLLHQCAKLKAYSRGLALQAVAYKSGLHSDVVVSNHVLNVYAKCGKMSSARQVFDEMPQRNLVSWSAMISGYDQVAEHWLALELYSQMCSFLPNEYVFASVISACAGLAALVEGQQLHAQSLKLGCTSISFVANALISMYMKCGRCSDGSLVHSGVSDPTLVSYNALISGFADNGQSIDGFRVFSQMQRRGLFPDEFTFAGILKICSDSTDQHNGAALHCQAMKLNLESSAFIGNVIIGMYSSFKLIDEAEKVFRTIKDRDLISWNTILSTCSNCFDHVRALRVLRVMIADHHDLKPDDFTYSGALAACAGLASLKHGKQIHGHLIRTRLHNDVGVSNSLMNMYAKCGSIVNAYNTFNRMGCSRNLVSWNTIIAGYGNHGLGDRALELFQDMKAEGMRPDSVTFLTLLTACNHSGLVEEGQLCLDSMVESYGIFPETEHLSCIIDLLGRAGRLKEAEDYIERFEFGGDPIVLGSLLAACVLHGEVPMGERLGKRLLKLEPATTSPYVLLSNLYATDEKWHGVAETKKLLKVSGLKKEPGHSMVEVNDTFEKFTKGDFSHSRILDIRETLRTLSSAEGETAISAGYQN</sequence>
<dbReference type="AlphaFoldDB" id="A0AAV0QCX6"/>
<dbReference type="FunFam" id="1.25.40.10:FF:000396">
    <property type="entry name" value="Pentatricopeptide repeat-containing protein At2g36730"/>
    <property type="match status" value="1"/>
</dbReference>
<evidence type="ECO:0000313" key="3">
    <source>
        <dbReference type="EMBL" id="CAI0542786.1"/>
    </source>
</evidence>
<protein>
    <recommendedName>
        <fullName evidence="5">Pentatricopeptide repeat-containing protein</fullName>
    </recommendedName>
</protein>
<dbReference type="GO" id="GO:0003723">
    <property type="term" value="F:RNA binding"/>
    <property type="evidence" value="ECO:0007669"/>
    <property type="project" value="InterPro"/>
</dbReference>
<dbReference type="Pfam" id="PF01535">
    <property type="entry name" value="PPR"/>
    <property type="match status" value="4"/>
</dbReference>
<reference evidence="3" key="1">
    <citation type="submission" date="2022-08" db="EMBL/GenBank/DDBJ databases">
        <authorList>
            <person name="Gutierrez-Valencia J."/>
        </authorList>
    </citation>
    <scope>NUCLEOTIDE SEQUENCE</scope>
</reference>
<proteinExistence type="predicted"/>
<feature type="repeat" description="PPR" evidence="2">
    <location>
        <begin position="374"/>
        <end position="408"/>
    </location>
</feature>
<dbReference type="EMBL" id="CAMGYJ010000009">
    <property type="protein sequence ID" value="CAI0542786.1"/>
    <property type="molecule type" value="Genomic_DNA"/>
</dbReference>
<evidence type="ECO:0008006" key="5">
    <source>
        <dbReference type="Google" id="ProtNLM"/>
    </source>
</evidence>
<evidence type="ECO:0000256" key="2">
    <source>
        <dbReference type="PROSITE-ProRule" id="PRU00708"/>
    </source>
</evidence>
<dbReference type="InterPro" id="IPR046960">
    <property type="entry name" value="PPR_At4g14850-like_plant"/>
</dbReference>
<keyword evidence="4" id="KW-1185">Reference proteome</keyword>
<feature type="repeat" description="PPR" evidence="2">
    <location>
        <begin position="169"/>
        <end position="203"/>
    </location>
</feature>
<dbReference type="InterPro" id="IPR046848">
    <property type="entry name" value="E_motif"/>
</dbReference>
<gene>
    <name evidence="3" type="ORF">LITE_LOCUS42614</name>
</gene>
<evidence type="ECO:0000256" key="1">
    <source>
        <dbReference type="ARBA" id="ARBA00022737"/>
    </source>
</evidence>
<accession>A0AAV0QCX6</accession>
<dbReference type="Gene3D" id="1.25.40.10">
    <property type="entry name" value="Tetratricopeptide repeat domain"/>
    <property type="match status" value="5"/>
</dbReference>
<dbReference type="PANTHER" id="PTHR24015:SF1728">
    <property type="entry name" value="PENTACOTRIPEPTIDE-REPEAT REGION OF PRORP DOMAIN-CONTAINING PROTEIN"/>
    <property type="match status" value="1"/>
</dbReference>
<feature type="repeat" description="PPR" evidence="2">
    <location>
        <begin position="39"/>
        <end position="73"/>
    </location>
</feature>
<dbReference type="InterPro" id="IPR002885">
    <property type="entry name" value="PPR_rpt"/>
</dbReference>
<name>A0AAV0QCX6_9ROSI</name>
<dbReference type="NCBIfam" id="TIGR00756">
    <property type="entry name" value="PPR"/>
    <property type="match status" value="3"/>
</dbReference>
<dbReference type="Pfam" id="PF13041">
    <property type="entry name" value="PPR_2"/>
    <property type="match status" value="2"/>
</dbReference>
<dbReference type="PROSITE" id="PS51375">
    <property type="entry name" value="PPR"/>
    <property type="match status" value="3"/>
</dbReference>
<dbReference type="FunFam" id="1.25.40.10:FF:000090">
    <property type="entry name" value="Pentatricopeptide repeat-containing protein, chloroplastic"/>
    <property type="match status" value="1"/>
</dbReference>
<dbReference type="GO" id="GO:0009451">
    <property type="term" value="P:RNA modification"/>
    <property type="evidence" value="ECO:0007669"/>
    <property type="project" value="InterPro"/>
</dbReference>
<organism evidence="3 4">
    <name type="scientific">Linum tenue</name>
    <dbReference type="NCBI Taxonomy" id="586396"/>
    <lineage>
        <taxon>Eukaryota</taxon>
        <taxon>Viridiplantae</taxon>
        <taxon>Streptophyta</taxon>
        <taxon>Embryophyta</taxon>
        <taxon>Tracheophyta</taxon>
        <taxon>Spermatophyta</taxon>
        <taxon>Magnoliopsida</taxon>
        <taxon>eudicotyledons</taxon>
        <taxon>Gunneridae</taxon>
        <taxon>Pentapetalae</taxon>
        <taxon>rosids</taxon>
        <taxon>fabids</taxon>
        <taxon>Malpighiales</taxon>
        <taxon>Linaceae</taxon>
        <taxon>Linum</taxon>
    </lineage>
</organism>
<dbReference type="InterPro" id="IPR011990">
    <property type="entry name" value="TPR-like_helical_dom_sf"/>
</dbReference>
<dbReference type="Proteomes" id="UP001154282">
    <property type="component" value="Unassembled WGS sequence"/>
</dbReference>
<keyword evidence="1" id="KW-0677">Repeat</keyword>
<dbReference type="Pfam" id="PF20431">
    <property type="entry name" value="E_motif"/>
    <property type="match status" value="1"/>
</dbReference>
<evidence type="ECO:0000313" key="4">
    <source>
        <dbReference type="Proteomes" id="UP001154282"/>
    </source>
</evidence>